<evidence type="ECO:0000256" key="7">
    <source>
        <dbReference type="SAM" id="Phobius"/>
    </source>
</evidence>
<feature type="domain" description="DUF2510" evidence="9">
    <location>
        <begin position="39"/>
        <end position="70"/>
    </location>
</feature>
<comment type="caution">
    <text evidence="10">The sequence shown here is derived from an EMBL/GenBank/DDBJ whole genome shotgun (WGS) entry which is preliminary data.</text>
</comment>
<keyword evidence="5 7" id="KW-0472">Membrane</keyword>
<evidence type="ECO:0000313" key="10">
    <source>
        <dbReference type="EMBL" id="TQL77373.1"/>
    </source>
</evidence>
<keyword evidence="11" id="KW-1185">Reference proteome</keyword>
<evidence type="ECO:0000256" key="4">
    <source>
        <dbReference type="ARBA" id="ARBA00022989"/>
    </source>
</evidence>
<evidence type="ECO:0000259" key="9">
    <source>
        <dbReference type="Pfam" id="PF10708"/>
    </source>
</evidence>
<sequence length="296" mass="32948">MAVLLVATAVGFELTTSDATRWARHGRPVRIPLMTNIEPGWYRDPAAPDTQRFWDGEQWIGKPVGVDETPPETPEPLPPPEPEPEPEPQPEPQPVAPLGSRQLSPEQTRKLMAGRVPANPGLRLVARLIDISIVAVITLVVNGYFIYQYIQEISPMVQRILADPSADPMTLVTDRANQLQWTIVIITALIWFGYEVPGTVNTGQTIGKRVMGIQVVSIPLPKLRYSMVISRWSLMLLPVVCFPFGVVVSIVDSLWCTYDKPFRQCLHDKSAMTMVIAKPRTDRIVQGDTDVPSNPN</sequence>
<dbReference type="InterPro" id="IPR010432">
    <property type="entry name" value="RDD"/>
</dbReference>
<evidence type="ECO:0000259" key="8">
    <source>
        <dbReference type="Pfam" id="PF06271"/>
    </source>
</evidence>
<organism evidence="10 11">
    <name type="scientific">Stackebrandtia endophytica</name>
    <dbReference type="NCBI Taxonomy" id="1496996"/>
    <lineage>
        <taxon>Bacteria</taxon>
        <taxon>Bacillati</taxon>
        <taxon>Actinomycetota</taxon>
        <taxon>Actinomycetes</taxon>
        <taxon>Glycomycetales</taxon>
        <taxon>Glycomycetaceae</taxon>
        <taxon>Stackebrandtia</taxon>
    </lineage>
</organism>
<accession>A0A543AXU5</accession>
<keyword evidence="3 7" id="KW-0812">Transmembrane</keyword>
<dbReference type="EMBL" id="VFOW01000001">
    <property type="protein sequence ID" value="TQL77373.1"/>
    <property type="molecule type" value="Genomic_DNA"/>
</dbReference>
<evidence type="ECO:0000256" key="6">
    <source>
        <dbReference type="SAM" id="MobiDB-lite"/>
    </source>
</evidence>
<dbReference type="InParanoid" id="A0A543AXU5"/>
<comment type="subcellular location">
    <subcellularLocation>
        <location evidence="1">Cell membrane</location>
        <topology evidence="1">Multi-pass membrane protein</topology>
    </subcellularLocation>
</comment>
<dbReference type="Pfam" id="PF10708">
    <property type="entry name" value="DUF2510"/>
    <property type="match status" value="1"/>
</dbReference>
<evidence type="ECO:0000313" key="11">
    <source>
        <dbReference type="Proteomes" id="UP000317043"/>
    </source>
</evidence>
<dbReference type="AlphaFoldDB" id="A0A543AXU5"/>
<feature type="compositionally biased region" description="Pro residues" evidence="6">
    <location>
        <begin position="71"/>
        <end position="81"/>
    </location>
</feature>
<evidence type="ECO:0000256" key="2">
    <source>
        <dbReference type="ARBA" id="ARBA00022475"/>
    </source>
</evidence>
<evidence type="ECO:0000256" key="5">
    <source>
        <dbReference type="ARBA" id="ARBA00023136"/>
    </source>
</evidence>
<dbReference type="Pfam" id="PF06271">
    <property type="entry name" value="RDD"/>
    <property type="match status" value="1"/>
</dbReference>
<keyword evidence="4 7" id="KW-1133">Transmembrane helix</keyword>
<feature type="transmembrane region" description="Helical" evidence="7">
    <location>
        <begin position="232"/>
        <end position="255"/>
    </location>
</feature>
<evidence type="ECO:0000256" key="3">
    <source>
        <dbReference type="ARBA" id="ARBA00022692"/>
    </source>
</evidence>
<dbReference type="InterPro" id="IPR018929">
    <property type="entry name" value="DUF2510"/>
</dbReference>
<protein>
    <submittedName>
        <fullName evidence="10">Uncharacterized protein DUF2510</fullName>
    </submittedName>
</protein>
<dbReference type="InterPro" id="IPR051791">
    <property type="entry name" value="Pra-immunoreactive"/>
</dbReference>
<dbReference type="Proteomes" id="UP000317043">
    <property type="component" value="Unassembled WGS sequence"/>
</dbReference>
<feature type="region of interest" description="Disordered" evidence="6">
    <location>
        <begin position="61"/>
        <end position="101"/>
    </location>
</feature>
<proteinExistence type="predicted"/>
<keyword evidence="2" id="KW-1003">Cell membrane</keyword>
<gene>
    <name evidence="10" type="ORF">FB566_2932</name>
</gene>
<reference evidence="10 11" key="1">
    <citation type="submission" date="2019-06" db="EMBL/GenBank/DDBJ databases">
        <title>Sequencing the genomes of 1000 actinobacteria strains.</title>
        <authorList>
            <person name="Klenk H.-P."/>
        </authorList>
    </citation>
    <scope>NUCLEOTIDE SEQUENCE [LARGE SCALE GENOMIC DNA]</scope>
    <source>
        <strain evidence="10 11">DSM 45928</strain>
    </source>
</reference>
<dbReference type="PANTHER" id="PTHR36115">
    <property type="entry name" value="PROLINE-RICH ANTIGEN HOMOLOG-RELATED"/>
    <property type="match status" value="1"/>
</dbReference>
<evidence type="ECO:0000256" key="1">
    <source>
        <dbReference type="ARBA" id="ARBA00004651"/>
    </source>
</evidence>
<feature type="domain" description="RDD" evidence="8">
    <location>
        <begin position="118"/>
        <end position="271"/>
    </location>
</feature>
<dbReference type="PANTHER" id="PTHR36115:SF4">
    <property type="entry name" value="MEMBRANE PROTEIN"/>
    <property type="match status" value="1"/>
</dbReference>
<feature type="transmembrane region" description="Helical" evidence="7">
    <location>
        <begin position="124"/>
        <end position="147"/>
    </location>
</feature>
<dbReference type="GO" id="GO:0005886">
    <property type="term" value="C:plasma membrane"/>
    <property type="evidence" value="ECO:0007669"/>
    <property type="project" value="UniProtKB-SubCell"/>
</dbReference>
<name>A0A543AXU5_9ACTN</name>
<dbReference type="OrthoDB" id="5244233at2"/>